<accession>A0ABV8RXF7</accession>
<comment type="caution">
    <text evidence="5">The sequence shown here is derived from an EMBL/GenBank/DDBJ whole genome shotgun (WGS) entry which is preliminary data.</text>
</comment>
<dbReference type="RefSeq" id="WP_376812632.1">
    <property type="nucleotide sequence ID" value="NZ_JBHSDY010000005.1"/>
</dbReference>
<organism evidence="5 6">
    <name type="scientific">Castellaniella hirudinis</name>
    <dbReference type="NCBI Taxonomy" id="1144617"/>
    <lineage>
        <taxon>Bacteria</taxon>
        <taxon>Pseudomonadati</taxon>
        <taxon>Pseudomonadota</taxon>
        <taxon>Betaproteobacteria</taxon>
        <taxon>Burkholderiales</taxon>
        <taxon>Alcaligenaceae</taxon>
        <taxon>Castellaniella</taxon>
    </lineage>
</organism>
<dbReference type="PRINTS" id="PR00455">
    <property type="entry name" value="HTHTETR"/>
</dbReference>
<feature type="region of interest" description="Disordered" evidence="3">
    <location>
        <begin position="216"/>
        <end position="235"/>
    </location>
</feature>
<dbReference type="InterPro" id="IPR050109">
    <property type="entry name" value="HTH-type_TetR-like_transc_reg"/>
</dbReference>
<dbReference type="SUPFAM" id="SSF46689">
    <property type="entry name" value="Homeodomain-like"/>
    <property type="match status" value="1"/>
</dbReference>
<evidence type="ECO:0000256" key="2">
    <source>
        <dbReference type="PROSITE-ProRule" id="PRU00335"/>
    </source>
</evidence>
<feature type="domain" description="HTH tetR-type" evidence="4">
    <location>
        <begin position="17"/>
        <end position="77"/>
    </location>
</feature>
<dbReference type="PANTHER" id="PTHR30328">
    <property type="entry name" value="TRANSCRIPTIONAL REPRESSOR"/>
    <property type="match status" value="1"/>
</dbReference>
<dbReference type="Proteomes" id="UP001595756">
    <property type="component" value="Unassembled WGS sequence"/>
</dbReference>
<evidence type="ECO:0000256" key="3">
    <source>
        <dbReference type="SAM" id="MobiDB-lite"/>
    </source>
</evidence>
<dbReference type="Pfam" id="PF00440">
    <property type="entry name" value="TetR_N"/>
    <property type="match status" value="1"/>
</dbReference>
<dbReference type="PROSITE" id="PS50977">
    <property type="entry name" value="HTH_TETR_2"/>
    <property type="match status" value="1"/>
</dbReference>
<feature type="DNA-binding region" description="H-T-H motif" evidence="2">
    <location>
        <begin position="40"/>
        <end position="59"/>
    </location>
</feature>
<evidence type="ECO:0000313" key="5">
    <source>
        <dbReference type="EMBL" id="MFC4298068.1"/>
    </source>
</evidence>
<dbReference type="PANTHER" id="PTHR30328:SF54">
    <property type="entry name" value="HTH-TYPE TRANSCRIPTIONAL REPRESSOR SCO4008"/>
    <property type="match status" value="1"/>
</dbReference>
<keyword evidence="1 2" id="KW-0238">DNA-binding</keyword>
<dbReference type="InterPro" id="IPR001647">
    <property type="entry name" value="HTH_TetR"/>
</dbReference>
<evidence type="ECO:0000256" key="1">
    <source>
        <dbReference type="ARBA" id="ARBA00023125"/>
    </source>
</evidence>
<reference evidence="6" key="1">
    <citation type="journal article" date="2019" name="Int. J. Syst. Evol. Microbiol.">
        <title>The Global Catalogue of Microorganisms (GCM) 10K type strain sequencing project: providing services to taxonomists for standard genome sequencing and annotation.</title>
        <authorList>
            <consortium name="The Broad Institute Genomics Platform"/>
            <consortium name="The Broad Institute Genome Sequencing Center for Infectious Disease"/>
            <person name="Wu L."/>
            <person name="Ma J."/>
        </authorList>
    </citation>
    <scope>NUCLEOTIDE SEQUENCE [LARGE SCALE GENOMIC DNA]</scope>
    <source>
        <strain evidence="6">CGMCC 1.19029</strain>
    </source>
</reference>
<protein>
    <submittedName>
        <fullName evidence="5">TetR/AcrR family transcriptional regulator</fullName>
    </submittedName>
</protein>
<dbReference type="InterPro" id="IPR036271">
    <property type="entry name" value="Tet_transcr_reg_TetR-rel_C_sf"/>
</dbReference>
<dbReference type="SUPFAM" id="SSF48498">
    <property type="entry name" value="Tetracyclin repressor-like, C-terminal domain"/>
    <property type="match status" value="1"/>
</dbReference>
<name>A0ABV8RXF7_9BURK</name>
<dbReference type="InterPro" id="IPR009057">
    <property type="entry name" value="Homeodomain-like_sf"/>
</dbReference>
<dbReference type="Gene3D" id="1.10.357.10">
    <property type="entry name" value="Tetracycline Repressor, domain 2"/>
    <property type="match status" value="1"/>
</dbReference>
<keyword evidence="6" id="KW-1185">Reference proteome</keyword>
<dbReference type="Pfam" id="PF17938">
    <property type="entry name" value="TetR_C_29"/>
    <property type="match status" value="1"/>
</dbReference>
<sequence length="235" mass="26211">MAQKPNPRPAPVSRDTDRSQAAILKAARDEFSEHGFAGGRVDRIAERAGVNKRLIYYYFGNKDDLFLSVLENTYADIRQAEQGLHLDALAPIEALRTLVTFTWHYFLAHPEFLSLLASENLSRASHLKQSGKIREMHSPLVQLLDRLLERGRADGLFRAGIDPVQLYISIASLGFFYLANNDTLSVIFGRDLREADALEERLSHMTDLVVGYAISEPPEGETACPPAPGRSTRTS</sequence>
<proteinExistence type="predicted"/>
<gene>
    <name evidence="5" type="ORF">ACFO0J_08445</name>
</gene>
<dbReference type="InterPro" id="IPR041474">
    <property type="entry name" value="NicS_C"/>
</dbReference>
<dbReference type="EMBL" id="JBHSDY010000005">
    <property type="protein sequence ID" value="MFC4298068.1"/>
    <property type="molecule type" value="Genomic_DNA"/>
</dbReference>
<evidence type="ECO:0000259" key="4">
    <source>
        <dbReference type="PROSITE" id="PS50977"/>
    </source>
</evidence>
<evidence type="ECO:0000313" key="6">
    <source>
        <dbReference type="Proteomes" id="UP001595756"/>
    </source>
</evidence>